<dbReference type="SUPFAM" id="SSF56935">
    <property type="entry name" value="Porins"/>
    <property type="match status" value="1"/>
</dbReference>
<sequence length="352" mass="38953">MKTNLRLFITLLLFLFVHPLFAQLGGSQAFNFLNVANNARQVGLGGFLVSSGLDDPNAMFYNSALLTEASTNQAFLNYYDYHMTAGMTSLGYAKQVGGGIVGIGMSYMGYGQFDGFDQNGNYNGTYTANDYWFQGSYTHKVGVFSMGANLKFASSRIESFNANALMLDLNGAFIHPTKDLVVGLTIKNAGFVTKQYQPNDESELPFDTQLGVSFKPERMPIRFSVTYHHIHQFDITYTDSSLKGEKDAFGNDLYEEPSFADKLSRHFAFGGEFVLGKVLNIRAGYNVMRRREMVAQNVKGLAGMSLGAALKVKKHINFGYSVAWYHIAGPTNSLSLSVATTGWDKRKKTVIE</sequence>
<dbReference type="KEGG" id="fya:KMW28_02960"/>
<proteinExistence type="predicted"/>
<dbReference type="EMBL" id="CP076132">
    <property type="protein sequence ID" value="QWG02551.1"/>
    <property type="molecule type" value="Genomic_DNA"/>
</dbReference>
<feature type="signal peptide" evidence="1">
    <location>
        <begin position="1"/>
        <end position="22"/>
    </location>
</feature>
<dbReference type="NCBIfam" id="NF033709">
    <property type="entry name" value="PorV_fam"/>
    <property type="match status" value="1"/>
</dbReference>
<accession>A0AAX1N4W4</accession>
<feature type="chain" id="PRO_5043656844" evidence="1">
    <location>
        <begin position="23"/>
        <end position="352"/>
    </location>
</feature>
<protein>
    <submittedName>
        <fullName evidence="2">Type IX secretion system protein PorQ</fullName>
    </submittedName>
</protein>
<dbReference type="AlphaFoldDB" id="A0AAX1N4W4"/>
<dbReference type="RefSeq" id="WP_169664958.1">
    <property type="nucleotide sequence ID" value="NZ_CP076132.1"/>
</dbReference>
<gene>
    <name evidence="2" type="primary">porQ</name>
    <name evidence="2" type="ORF">KMW28_02960</name>
</gene>
<dbReference type="NCBIfam" id="NF033711">
    <property type="entry name" value="T9SS_PorQ"/>
    <property type="match status" value="1"/>
</dbReference>
<evidence type="ECO:0000313" key="3">
    <source>
        <dbReference type="Proteomes" id="UP000678679"/>
    </source>
</evidence>
<evidence type="ECO:0000256" key="1">
    <source>
        <dbReference type="SAM" id="SignalP"/>
    </source>
</evidence>
<keyword evidence="3" id="KW-1185">Reference proteome</keyword>
<dbReference type="Gene3D" id="2.40.160.60">
    <property type="entry name" value="Outer membrane protein transport protein (OMPP1/FadL/TodX)"/>
    <property type="match status" value="1"/>
</dbReference>
<organism evidence="2 3">
    <name type="scientific">Flammeovirga yaeyamensis</name>
    <dbReference type="NCBI Taxonomy" id="367791"/>
    <lineage>
        <taxon>Bacteria</taxon>
        <taxon>Pseudomonadati</taxon>
        <taxon>Bacteroidota</taxon>
        <taxon>Cytophagia</taxon>
        <taxon>Cytophagales</taxon>
        <taxon>Flammeovirgaceae</taxon>
        <taxon>Flammeovirga</taxon>
    </lineage>
</organism>
<reference evidence="2 3" key="1">
    <citation type="submission" date="2021-05" db="EMBL/GenBank/DDBJ databases">
        <title>Comparative genomic studies on the polysaccharide-degrading batcterial strains of the Flammeovirga genus.</title>
        <authorList>
            <person name="Zewei F."/>
            <person name="Zheng Z."/>
            <person name="Yu L."/>
            <person name="Ruyue G."/>
            <person name="Yanhong M."/>
            <person name="Yuanyuan C."/>
            <person name="Jingyan G."/>
            <person name="Wenjun H."/>
        </authorList>
    </citation>
    <scope>NUCLEOTIDE SEQUENCE [LARGE SCALE GENOMIC DNA]</scope>
    <source>
        <strain evidence="2 3">NBRC:100898</strain>
    </source>
</reference>
<dbReference type="Proteomes" id="UP000678679">
    <property type="component" value="Chromosome 1"/>
</dbReference>
<keyword evidence="1" id="KW-0732">Signal</keyword>
<name>A0AAX1N4W4_9BACT</name>
<evidence type="ECO:0000313" key="2">
    <source>
        <dbReference type="EMBL" id="QWG02551.1"/>
    </source>
</evidence>